<sequence length="228" mass="24136">MKKFAASMLAVYAAGAAPGHAADVVAVPSPQPFVYQEVYVDEEPQWDGPFAGLRGGYGWSRARGTLSGYGSSSENFDGAIASAFAGYNKQLGNVVLGVEADAGYNWANKSYPTGLGFNVEEGTDWNGSLRGRVGYSFGNLLAYLTAGAAVANYYGKALNVDVSDALYGYTVGAGVDYAITDNIFARLEYRYTGYPDQKVLEDIARLAGTDAKLNMHTHAVTAGVGVKF</sequence>
<keyword evidence="4" id="KW-0998">Cell outer membrane</keyword>
<evidence type="ECO:0000313" key="9">
    <source>
        <dbReference type="Proteomes" id="UP000032611"/>
    </source>
</evidence>
<name>A0A0D5LQQ4_MAREN</name>
<organism evidence="8 9">
    <name type="scientific">Martelella endophytica</name>
    <dbReference type="NCBI Taxonomy" id="1486262"/>
    <lineage>
        <taxon>Bacteria</taxon>
        <taxon>Pseudomonadati</taxon>
        <taxon>Pseudomonadota</taxon>
        <taxon>Alphaproteobacteria</taxon>
        <taxon>Hyphomicrobiales</taxon>
        <taxon>Aurantimonadaceae</taxon>
        <taxon>Martelella</taxon>
    </lineage>
</organism>
<dbReference type="PANTHER" id="PTHR34001:SF3">
    <property type="entry name" value="BLL7405 PROTEIN"/>
    <property type="match status" value="1"/>
</dbReference>
<dbReference type="HOGENOM" id="CLU_037100_4_0_5"/>
<evidence type="ECO:0000256" key="2">
    <source>
        <dbReference type="ARBA" id="ARBA00022729"/>
    </source>
</evidence>
<dbReference type="PATRIC" id="fig|1486262.3.peg.2916"/>
<dbReference type="KEGG" id="mey:TM49_14105"/>
<keyword evidence="3" id="KW-0472">Membrane</keyword>
<comment type="subcellular location">
    <subcellularLocation>
        <location evidence="1">Cell outer membrane</location>
    </subcellularLocation>
</comment>
<dbReference type="Proteomes" id="UP000032611">
    <property type="component" value="Chromosome"/>
</dbReference>
<reference evidence="8 9" key="1">
    <citation type="journal article" date="2015" name="Genome Announc.">
        <title>Complete genome sequence of Martelella endophytica YC6887, which has antifungal activity associated with a halophyte.</title>
        <authorList>
            <person name="Khan A."/>
            <person name="Khan H."/>
            <person name="Chung E.J."/>
            <person name="Hossain M.T."/>
            <person name="Chung Y.R."/>
        </authorList>
    </citation>
    <scope>NUCLEOTIDE SEQUENCE [LARGE SCALE GENOMIC DNA]</scope>
    <source>
        <strain evidence="8">YC6887</strain>
    </source>
</reference>
<dbReference type="InterPro" id="IPR027385">
    <property type="entry name" value="Beta-barrel_OMP"/>
</dbReference>
<dbReference type="Pfam" id="PF13505">
    <property type="entry name" value="OMP_b-brl"/>
    <property type="match status" value="1"/>
</dbReference>
<dbReference type="OrthoDB" id="9815357at2"/>
<dbReference type="STRING" id="1486262.TM49_14105"/>
<dbReference type="GO" id="GO:0009279">
    <property type="term" value="C:cell outer membrane"/>
    <property type="evidence" value="ECO:0007669"/>
    <property type="project" value="UniProtKB-SubCell"/>
</dbReference>
<dbReference type="AlphaFoldDB" id="A0A0D5LQQ4"/>
<evidence type="ECO:0000256" key="1">
    <source>
        <dbReference type="ARBA" id="ARBA00004442"/>
    </source>
</evidence>
<evidence type="ECO:0000256" key="6">
    <source>
        <dbReference type="SAM" id="SignalP"/>
    </source>
</evidence>
<feature type="domain" description="Outer membrane protein beta-barrel" evidence="7">
    <location>
        <begin position="51"/>
        <end position="228"/>
    </location>
</feature>
<dbReference type="EMBL" id="CP010803">
    <property type="protein sequence ID" value="AJY46549.1"/>
    <property type="molecule type" value="Genomic_DNA"/>
</dbReference>
<dbReference type="SUPFAM" id="SSF56925">
    <property type="entry name" value="OMPA-like"/>
    <property type="match status" value="1"/>
</dbReference>
<evidence type="ECO:0000256" key="3">
    <source>
        <dbReference type="ARBA" id="ARBA00023136"/>
    </source>
</evidence>
<protein>
    <recommendedName>
        <fullName evidence="7">Outer membrane protein beta-barrel domain-containing protein</fullName>
    </recommendedName>
</protein>
<keyword evidence="2 6" id="KW-0732">Signal</keyword>
<dbReference type="PANTHER" id="PTHR34001">
    <property type="entry name" value="BLL7405 PROTEIN"/>
    <property type="match status" value="1"/>
</dbReference>
<dbReference type="InterPro" id="IPR051692">
    <property type="entry name" value="OMP-like"/>
</dbReference>
<feature type="chain" id="PRO_5002295332" description="Outer membrane protein beta-barrel domain-containing protein" evidence="6">
    <location>
        <begin position="22"/>
        <end position="228"/>
    </location>
</feature>
<dbReference type="InterPro" id="IPR011250">
    <property type="entry name" value="OMP/PagP_B-barrel"/>
</dbReference>
<dbReference type="RefSeq" id="WP_045682172.1">
    <property type="nucleotide sequence ID" value="NZ_CP010803.1"/>
</dbReference>
<comment type="similarity">
    <text evidence="5">Belongs to the Omp25/RopB family.</text>
</comment>
<evidence type="ECO:0000256" key="5">
    <source>
        <dbReference type="ARBA" id="ARBA00038306"/>
    </source>
</evidence>
<gene>
    <name evidence="8" type="ORF">TM49_14105</name>
</gene>
<evidence type="ECO:0000259" key="7">
    <source>
        <dbReference type="Pfam" id="PF13505"/>
    </source>
</evidence>
<evidence type="ECO:0000256" key="4">
    <source>
        <dbReference type="ARBA" id="ARBA00023237"/>
    </source>
</evidence>
<feature type="signal peptide" evidence="6">
    <location>
        <begin position="1"/>
        <end position="21"/>
    </location>
</feature>
<evidence type="ECO:0000313" key="8">
    <source>
        <dbReference type="EMBL" id="AJY46549.1"/>
    </source>
</evidence>
<accession>A0A0D5LQQ4</accession>
<keyword evidence="9" id="KW-1185">Reference proteome</keyword>
<proteinExistence type="inferred from homology"/>
<dbReference type="Gene3D" id="2.40.160.20">
    <property type="match status" value="1"/>
</dbReference>